<evidence type="ECO:0000313" key="5">
    <source>
        <dbReference type="Proteomes" id="UP000049578"/>
    </source>
</evidence>
<dbReference type="RefSeq" id="WP_054278070.1">
    <property type="nucleotide sequence ID" value="NZ_LHQM01000003.1"/>
</dbReference>
<dbReference type="GO" id="GO:0010181">
    <property type="term" value="F:FMN binding"/>
    <property type="evidence" value="ECO:0007669"/>
    <property type="project" value="InterPro"/>
</dbReference>
<organism evidence="4 5">
    <name type="scientific">Streptococcus phocae</name>
    <dbReference type="NCBI Taxonomy" id="119224"/>
    <lineage>
        <taxon>Bacteria</taxon>
        <taxon>Bacillati</taxon>
        <taxon>Bacillota</taxon>
        <taxon>Bacilli</taxon>
        <taxon>Lactobacillales</taxon>
        <taxon>Streptococcaceae</taxon>
        <taxon>Streptococcus</taxon>
    </lineage>
</organism>
<proteinExistence type="predicted"/>
<dbReference type="InterPro" id="IPR007329">
    <property type="entry name" value="FMN-bd"/>
</dbReference>
<feature type="domain" description="FMN-binding" evidence="3">
    <location>
        <begin position="65"/>
        <end position="156"/>
    </location>
</feature>
<dbReference type="EMBL" id="LHQM01000003">
    <property type="protein sequence ID" value="KPJ23162.1"/>
    <property type="molecule type" value="Genomic_DNA"/>
</dbReference>
<dbReference type="PROSITE" id="PS51257">
    <property type="entry name" value="PROKAR_LIPOPROTEIN"/>
    <property type="match status" value="1"/>
</dbReference>
<dbReference type="PATRIC" id="fig|119224.3.peg.852"/>
<dbReference type="GO" id="GO:0016020">
    <property type="term" value="C:membrane"/>
    <property type="evidence" value="ECO:0007669"/>
    <property type="project" value="InterPro"/>
</dbReference>
<keyword evidence="2" id="KW-0732">Signal</keyword>
<keyword evidence="5" id="KW-1185">Reference proteome</keyword>
<dbReference type="AlphaFoldDB" id="A0A0P6S3H8"/>
<evidence type="ECO:0000256" key="2">
    <source>
        <dbReference type="SAM" id="SignalP"/>
    </source>
</evidence>
<dbReference type="STRING" id="119224.AKK44_00625"/>
<sequence length="170" mass="18453">MKKKMLTGSLLVASLITLAACGNKANDKKSSSSEAKTEKVSKSTEEKVTLKDGNYKAESEFDKHGWKVVHTITVTDGLITASDFNYENKDGKYKADDDEYNKKMKAKSGTSSKEATEKLNDQLVKKQTIDDVEVVSGATHTSANFKASAKALLKAASKGQTETILIDLPK</sequence>
<dbReference type="SMART" id="SM00900">
    <property type="entry name" value="FMN_bind"/>
    <property type="match status" value="1"/>
</dbReference>
<feature type="signal peptide" evidence="2">
    <location>
        <begin position="1"/>
        <end position="19"/>
    </location>
</feature>
<accession>A0A0P6S3H8</accession>
<feature type="chain" id="PRO_5039624746" description="FMN-binding domain-containing protein" evidence="2">
    <location>
        <begin position="20"/>
        <end position="170"/>
    </location>
</feature>
<reference evidence="4 5" key="1">
    <citation type="submission" date="2015-08" db="EMBL/GenBank/DDBJ databases">
        <title>Genome sequence of Streptococcus phocae subsp. phocae ATCC 51973T isolated from liver specimen obtained from seal.</title>
        <authorList>
            <person name="Avendano-Herrera R."/>
        </authorList>
    </citation>
    <scope>NUCLEOTIDE SEQUENCE [LARGE SCALE GENOMIC DNA]</scope>
    <source>
        <strain evidence="4 5">ATCC 51973</strain>
    </source>
</reference>
<protein>
    <recommendedName>
        <fullName evidence="3">FMN-binding domain-containing protein</fullName>
    </recommendedName>
</protein>
<feature type="region of interest" description="Disordered" evidence="1">
    <location>
        <begin position="23"/>
        <end position="54"/>
    </location>
</feature>
<evidence type="ECO:0000256" key="1">
    <source>
        <dbReference type="SAM" id="MobiDB-lite"/>
    </source>
</evidence>
<evidence type="ECO:0000313" key="4">
    <source>
        <dbReference type="EMBL" id="KPJ23162.1"/>
    </source>
</evidence>
<comment type="caution">
    <text evidence="4">The sequence shown here is derived from an EMBL/GenBank/DDBJ whole genome shotgun (WGS) entry which is preliminary data.</text>
</comment>
<dbReference type="Pfam" id="PF04205">
    <property type="entry name" value="FMN_bind"/>
    <property type="match status" value="1"/>
</dbReference>
<dbReference type="Proteomes" id="UP000049578">
    <property type="component" value="Unassembled WGS sequence"/>
</dbReference>
<feature type="compositionally biased region" description="Basic and acidic residues" evidence="1">
    <location>
        <begin position="25"/>
        <end position="54"/>
    </location>
</feature>
<gene>
    <name evidence="4" type="ORF">AKK44_00625</name>
</gene>
<name>A0A0P6S3H8_9STRE</name>
<dbReference type="Gene3D" id="3.90.1010.20">
    <property type="match status" value="1"/>
</dbReference>
<evidence type="ECO:0000259" key="3">
    <source>
        <dbReference type="SMART" id="SM00900"/>
    </source>
</evidence>